<dbReference type="GO" id="GO:0004674">
    <property type="term" value="F:protein serine/threonine kinase activity"/>
    <property type="evidence" value="ECO:0007669"/>
    <property type="project" value="UniProtKB-KW"/>
</dbReference>
<feature type="region of interest" description="Disordered" evidence="8">
    <location>
        <begin position="367"/>
        <end position="401"/>
    </location>
</feature>
<keyword evidence="5 10" id="KW-0418">Kinase</keyword>
<protein>
    <recommendedName>
        <fullName evidence="2">non-specific serine/threonine protein kinase</fullName>
        <ecNumber evidence="2">2.7.11.1</ecNumber>
    </recommendedName>
</protein>
<dbReference type="CDD" id="cd14014">
    <property type="entry name" value="STKc_PknB_like"/>
    <property type="match status" value="1"/>
</dbReference>
<sequence length="581" mass="60359">MTDGIPDGAATADLSGRLVGNSYVLVCPVGHGATGTVWRGIDRSSGADVAVKLLHEGLLRQPKLVIRFVQERTILMMMRHENIVGVRDLFSAGGSLALVMDYVSGGSLRTHLRAEGTLAPADAADLLAQVAAALTQAHELGVVHRDVKPDNILLQDDGGRLAVRLTDFGIARVLDTAGLTTPQAIVGTPHYMAPEAIQGEAVPASDVYSAGVVLFELVTGFPPYAGEPLAVLRGHLDETPQRPPGLPHPVWELITWCLTKDPDRRPTAAELGAALRELARATAGVPALPVPEPEREEVLTATPHLGVRAVPHPSVRRTPARKRPRNGPRSWMWRRPWAMVALMAGILAMSGVSGFNAWQLLRDSGGDPAVAAPQSAPKSGPSGQSRLGPSGAAGASGNPSAAAAAGLPALAAVAPSPPPALPEAAATPTVTPTRIAKPGGGGVGVGVGVGASAGPGGARAEATFGPWQCGDQYDWDLGHPVLARPCHALGGGVRVVGQMEAMPGVQADIALTLRDASSNEVLAGPYKCEGLMFTDFALKHSCGPVDLNPPHGRRLVLVQTWEYTSRPLLPGGTARGPEFSW</sequence>
<dbReference type="PROSITE" id="PS00108">
    <property type="entry name" value="PROTEIN_KINASE_ST"/>
    <property type="match status" value="1"/>
</dbReference>
<dbReference type="SMART" id="SM00220">
    <property type="entry name" value="S_TKc"/>
    <property type="match status" value="1"/>
</dbReference>
<evidence type="ECO:0000256" key="5">
    <source>
        <dbReference type="ARBA" id="ARBA00022777"/>
    </source>
</evidence>
<evidence type="ECO:0000256" key="2">
    <source>
        <dbReference type="ARBA" id="ARBA00012513"/>
    </source>
</evidence>
<keyword evidence="4 7" id="KW-0547">Nucleotide-binding</keyword>
<comment type="caution">
    <text evidence="10">The sequence shown here is derived from an EMBL/GenBank/DDBJ whole genome shotgun (WGS) entry which is preliminary data.</text>
</comment>
<evidence type="ECO:0000313" key="10">
    <source>
        <dbReference type="EMBL" id="MBL7261692.1"/>
    </source>
</evidence>
<dbReference type="Gene3D" id="1.10.510.10">
    <property type="entry name" value="Transferase(Phosphotransferase) domain 1"/>
    <property type="match status" value="1"/>
</dbReference>
<dbReference type="InterPro" id="IPR017441">
    <property type="entry name" value="Protein_kinase_ATP_BS"/>
</dbReference>
<dbReference type="EC" id="2.7.11.1" evidence="2"/>
<keyword evidence="6 7" id="KW-0067">ATP-binding</keyword>
<reference evidence="10 11" key="1">
    <citation type="submission" date="2021-01" db="EMBL/GenBank/DDBJ databases">
        <title>Actinoplanes sp. nov. LDG1-01 isolated from lichen.</title>
        <authorList>
            <person name="Saeng-In P."/>
            <person name="Phongsopitanun W."/>
            <person name="Kanchanasin P."/>
            <person name="Yuki M."/>
            <person name="Kudo T."/>
            <person name="Ohkuma M."/>
            <person name="Tanasupawat S."/>
        </authorList>
    </citation>
    <scope>NUCLEOTIDE SEQUENCE [LARGE SCALE GENOMIC DNA]</scope>
    <source>
        <strain evidence="10 11">LDG1-01</strain>
    </source>
</reference>
<dbReference type="Pfam" id="PF00069">
    <property type="entry name" value="Pkinase"/>
    <property type="match status" value="1"/>
</dbReference>
<feature type="domain" description="Protein kinase" evidence="9">
    <location>
        <begin position="23"/>
        <end position="279"/>
    </location>
</feature>
<dbReference type="RefSeq" id="WP_203078144.1">
    <property type="nucleotide sequence ID" value="NZ_JAENHO010000021.1"/>
</dbReference>
<feature type="region of interest" description="Disordered" evidence="8">
    <location>
        <begin position="311"/>
        <end position="330"/>
    </location>
</feature>
<feature type="compositionally biased region" description="Basic residues" evidence="8">
    <location>
        <begin position="314"/>
        <end position="326"/>
    </location>
</feature>
<evidence type="ECO:0000256" key="3">
    <source>
        <dbReference type="ARBA" id="ARBA00022679"/>
    </source>
</evidence>
<organism evidence="10 11">
    <name type="scientific">Paractinoplanes lichenicola</name>
    <dbReference type="NCBI Taxonomy" id="2802976"/>
    <lineage>
        <taxon>Bacteria</taxon>
        <taxon>Bacillati</taxon>
        <taxon>Actinomycetota</taxon>
        <taxon>Actinomycetes</taxon>
        <taxon>Micromonosporales</taxon>
        <taxon>Micromonosporaceae</taxon>
        <taxon>Paractinoplanes</taxon>
    </lineage>
</organism>
<evidence type="ECO:0000313" key="11">
    <source>
        <dbReference type="Proteomes" id="UP000598996"/>
    </source>
</evidence>
<evidence type="ECO:0000256" key="8">
    <source>
        <dbReference type="SAM" id="MobiDB-lite"/>
    </source>
</evidence>
<dbReference type="PROSITE" id="PS50011">
    <property type="entry name" value="PROTEIN_KINASE_DOM"/>
    <property type="match status" value="1"/>
</dbReference>
<evidence type="ECO:0000259" key="9">
    <source>
        <dbReference type="PROSITE" id="PS50011"/>
    </source>
</evidence>
<keyword evidence="3" id="KW-0808">Transferase</keyword>
<gene>
    <name evidence="10" type="ORF">JKJ07_46195</name>
</gene>
<keyword evidence="10" id="KW-0723">Serine/threonine-protein kinase</keyword>
<dbReference type="InterPro" id="IPR008271">
    <property type="entry name" value="Ser/Thr_kinase_AS"/>
</dbReference>
<dbReference type="PROSITE" id="PS00107">
    <property type="entry name" value="PROTEIN_KINASE_ATP"/>
    <property type="match status" value="1"/>
</dbReference>
<feature type="compositionally biased region" description="Low complexity" evidence="8">
    <location>
        <begin position="422"/>
        <end position="433"/>
    </location>
</feature>
<feature type="region of interest" description="Disordered" evidence="8">
    <location>
        <begin position="416"/>
        <end position="439"/>
    </location>
</feature>
<feature type="binding site" evidence="7">
    <location>
        <position position="52"/>
    </location>
    <ligand>
        <name>ATP</name>
        <dbReference type="ChEBI" id="CHEBI:30616"/>
    </ligand>
</feature>
<dbReference type="InterPro" id="IPR000719">
    <property type="entry name" value="Prot_kinase_dom"/>
</dbReference>
<feature type="compositionally biased region" description="Low complexity" evidence="8">
    <location>
        <begin position="387"/>
        <end position="401"/>
    </location>
</feature>
<dbReference type="InterPro" id="IPR050660">
    <property type="entry name" value="NEK_Ser/Thr_kinase"/>
</dbReference>
<dbReference type="EMBL" id="JAENHO010000021">
    <property type="protein sequence ID" value="MBL7261692.1"/>
    <property type="molecule type" value="Genomic_DNA"/>
</dbReference>
<dbReference type="PANTHER" id="PTHR43671:SF13">
    <property type="entry name" value="SERINE_THREONINE-PROTEIN KINASE NEK2"/>
    <property type="match status" value="1"/>
</dbReference>
<evidence type="ECO:0000256" key="4">
    <source>
        <dbReference type="ARBA" id="ARBA00022741"/>
    </source>
</evidence>
<keyword evidence="11" id="KW-1185">Reference proteome</keyword>
<evidence type="ECO:0000256" key="6">
    <source>
        <dbReference type="ARBA" id="ARBA00022840"/>
    </source>
</evidence>
<dbReference type="InterPro" id="IPR011009">
    <property type="entry name" value="Kinase-like_dom_sf"/>
</dbReference>
<dbReference type="PANTHER" id="PTHR43671">
    <property type="entry name" value="SERINE/THREONINE-PROTEIN KINASE NEK"/>
    <property type="match status" value="1"/>
</dbReference>
<accession>A0ABS1W4M8</accession>
<dbReference type="SUPFAM" id="SSF56112">
    <property type="entry name" value="Protein kinase-like (PK-like)"/>
    <property type="match status" value="1"/>
</dbReference>
<dbReference type="Proteomes" id="UP000598996">
    <property type="component" value="Unassembled WGS sequence"/>
</dbReference>
<proteinExistence type="inferred from homology"/>
<evidence type="ECO:0000256" key="1">
    <source>
        <dbReference type="ARBA" id="ARBA00010886"/>
    </source>
</evidence>
<comment type="similarity">
    <text evidence="1">Belongs to the protein kinase superfamily. NEK Ser/Thr protein kinase family. NIMA subfamily.</text>
</comment>
<name>A0ABS1W4M8_9ACTN</name>
<evidence type="ECO:0000256" key="7">
    <source>
        <dbReference type="PROSITE-ProRule" id="PRU10141"/>
    </source>
</evidence>